<dbReference type="AlphaFoldDB" id="A0A1G6DZH9"/>
<keyword evidence="4" id="KW-1185">Reference proteome</keyword>
<dbReference type="Proteomes" id="UP000199071">
    <property type="component" value="Unassembled WGS sequence"/>
</dbReference>
<dbReference type="SUPFAM" id="SSF55961">
    <property type="entry name" value="Bet v1-like"/>
    <property type="match status" value="1"/>
</dbReference>
<dbReference type="InterPro" id="IPR013538">
    <property type="entry name" value="ASHA1/2-like_C"/>
</dbReference>
<gene>
    <name evidence="3" type="ORF">SAMN02982931_03950</name>
</gene>
<accession>A0A1G6DZH9</accession>
<dbReference type="Pfam" id="PF08327">
    <property type="entry name" value="AHSA1"/>
    <property type="match status" value="1"/>
</dbReference>
<name>A0A1G6DZH9_9HYPH</name>
<evidence type="ECO:0000313" key="4">
    <source>
        <dbReference type="Proteomes" id="UP000199071"/>
    </source>
</evidence>
<comment type="similarity">
    <text evidence="1">Belongs to the AHA1 family.</text>
</comment>
<evidence type="ECO:0000256" key="1">
    <source>
        <dbReference type="ARBA" id="ARBA00006817"/>
    </source>
</evidence>
<dbReference type="Gene3D" id="3.30.530.20">
    <property type="match status" value="1"/>
</dbReference>
<evidence type="ECO:0000259" key="2">
    <source>
        <dbReference type="Pfam" id="PF08327"/>
    </source>
</evidence>
<dbReference type="InterPro" id="IPR023393">
    <property type="entry name" value="START-like_dom_sf"/>
</dbReference>
<sequence length="130" mass="14693">MSDSIYQEIVFTAAPARIYRALMDSGEHAAFTANGAAEISREVGGAFSTHGGHILGRNIELVPDQRIVQAWRVKDWPDGMYSVIRFELKEEGATTRLVFDHWGAPEDQRDHLADGWTARYWEPLQKYLAS</sequence>
<protein>
    <submittedName>
        <fullName evidence="3">Uncharacterized conserved protein YndB, AHSA1/START domain</fullName>
    </submittedName>
</protein>
<dbReference type="EMBL" id="FMXQ01000009">
    <property type="protein sequence ID" value="SDB50574.1"/>
    <property type="molecule type" value="Genomic_DNA"/>
</dbReference>
<reference evidence="3 4" key="1">
    <citation type="submission" date="2016-10" db="EMBL/GenBank/DDBJ databases">
        <authorList>
            <person name="de Groot N.N."/>
        </authorList>
    </citation>
    <scope>NUCLEOTIDE SEQUENCE [LARGE SCALE GENOMIC DNA]</scope>
    <source>
        <strain evidence="3 4">ATCC 35022</strain>
    </source>
</reference>
<feature type="domain" description="Activator of Hsp90 ATPase homologue 1/2-like C-terminal" evidence="2">
    <location>
        <begin position="13"/>
        <end position="128"/>
    </location>
</feature>
<evidence type="ECO:0000313" key="3">
    <source>
        <dbReference type="EMBL" id="SDB50574.1"/>
    </source>
</evidence>
<proteinExistence type="inferred from homology"/>
<dbReference type="RefSeq" id="WP_090879148.1">
    <property type="nucleotide sequence ID" value="NZ_FMXQ01000009.1"/>
</dbReference>
<dbReference type="STRING" id="665467.SAMN02982931_03950"/>
<organism evidence="3 4">
    <name type="scientific">Bauldia litoralis</name>
    <dbReference type="NCBI Taxonomy" id="665467"/>
    <lineage>
        <taxon>Bacteria</taxon>
        <taxon>Pseudomonadati</taxon>
        <taxon>Pseudomonadota</taxon>
        <taxon>Alphaproteobacteria</taxon>
        <taxon>Hyphomicrobiales</taxon>
        <taxon>Kaistiaceae</taxon>
        <taxon>Bauldia</taxon>
    </lineage>
</organism>
<dbReference type="OrthoDB" id="9803476at2"/>